<sequence>MAARSLLCVLEEPFEWMEGGIITEFVLSLEASDELLCERVMDMTEQELQASSYSEEKMISKIAEFRYKITSQGVNKSF</sequence>
<protein>
    <submittedName>
        <fullName evidence="1">Uncharacterized protein</fullName>
    </submittedName>
</protein>
<name>A0A7R9D6S5_TIMCR</name>
<reference evidence="1" key="1">
    <citation type="submission" date="2020-11" db="EMBL/GenBank/DDBJ databases">
        <authorList>
            <person name="Tran Van P."/>
        </authorList>
    </citation>
    <scope>NUCLEOTIDE SEQUENCE</scope>
</reference>
<accession>A0A7R9D6S5</accession>
<gene>
    <name evidence="1" type="ORF">TCEB3V08_LOCUS9889</name>
</gene>
<evidence type="ECO:0000313" key="1">
    <source>
        <dbReference type="EMBL" id="CAD7409141.1"/>
    </source>
</evidence>
<dbReference type="EMBL" id="OC320952">
    <property type="protein sequence ID" value="CAD7409141.1"/>
    <property type="molecule type" value="Genomic_DNA"/>
</dbReference>
<proteinExistence type="predicted"/>
<dbReference type="AlphaFoldDB" id="A0A7R9D6S5"/>
<organism evidence="1">
    <name type="scientific">Timema cristinae</name>
    <name type="common">Walking stick</name>
    <dbReference type="NCBI Taxonomy" id="61476"/>
    <lineage>
        <taxon>Eukaryota</taxon>
        <taxon>Metazoa</taxon>
        <taxon>Ecdysozoa</taxon>
        <taxon>Arthropoda</taxon>
        <taxon>Hexapoda</taxon>
        <taxon>Insecta</taxon>
        <taxon>Pterygota</taxon>
        <taxon>Neoptera</taxon>
        <taxon>Polyneoptera</taxon>
        <taxon>Phasmatodea</taxon>
        <taxon>Timematodea</taxon>
        <taxon>Timematoidea</taxon>
        <taxon>Timematidae</taxon>
        <taxon>Timema</taxon>
    </lineage>
</organism>